<dbReference type="Proteomes" id="UP000185192">
    <property type="component" value="Unassembled WGS sequence"/>
</dbReference>
<dbReference type="EMBL" id="FSQW01000002">
    <property type="protein sequence ID" value="SIO19825.1"/>
    <property type="molecule type" value="Genomic_DNA"/>
</dbReference>
<dbReference type="RefSeq" id="WP_143182897.1">
    <property type="nucleotide sequence ID" value="NZ_FSQW01000002.1"/>
</dbReference>
<name>A0A1N6HJJ8_9SPHN</name>
<dbReference type="OrthoDB" id="7605657at2"/>
<keyword evidence="2" id="KW-1185">Reference proteome</keyword>
<organism evidence="1 2">
    <name type="scientific">Parasphingorhabdus marina DSM 22363</name>
    <dbReference type="NCBI Taxonomy" id="1123272"/>
    <lineage>
        <taxon>Bacteria</taxon>
        <taxon>Pseudomonadati</taxon>
        <taxon>Pseudomonadota</taxon>
        <taxon>Alphaproteobacteria</taxon>
        <taxon>Sphingomonadales</taxon>
        <taxon>Sphingomonadaceae</taxon>
        <taxon>Parasphingorhabdus</taxon>
    </lineage>
</organism>
<protein>
    <submittedName>
        <fullName evidence="1">Uncharacterized protein</fullName>
    </submittedName>
</protein>
<dbReference type="STRING" id="1123272.SAMN02745824_3315"/>
<evidence type="ECO:0000313" key="1">
    <source>
        <dbReference type="EMBL" id="SIO19825.1"/>
    </source>
</evidence>
<gene>
    <name evidence="1" type="ORF">SAMN02745824_3315</name>
</gene>
<reference evidence="2" key="1">
    <citation type="submission" date="2016-11" db="EMBL/GenBank/DDBJ databases">
        <authorList>
            <person name="Varghese N."/>
            <person name="Submissions S."/>
        </authorList>
    </citation>
    <scope>NUCLEOTIDE SEQUENCE [LARGE SCALE GENOMIC DNA]</scope>
    <source>
        <strain evidence="2">DSM 22363</strain>
    </source>
</reference>
<accession>A0A1N6HJJ8</accession>
<evidence type="ECO:0000313" key="2">
    <source>
        <dbReference type="Proteomes" id="UP000185192"/>
    </source>
</evidence>
<proteinExistence type="predicted"/>
<sequence length="82" mass="8583">MIEKFRTGGAASLPALIAIWSMALMPAAPASGMMTIELCNADGVVRSVNIPLEKEGGGDENCATPCHACLSRQKHTGKPDRS</sequence>
<dbReference type="AlphaFoldDB" id="A0A1N6HJJ8"/>